<reference evidence="2" key="2">
    <citation type="journal article" date="2015" name="Data Brief">
        <title>Shoot transcriptome of the giant reed, Arundo donax.</title>
        <authorList>
            <person name="Barrero R.A."/>
            <person name="Guerrero F.D."/>
            <person name="Moolhuijzen P."/>
            <person name="Goolsby J.A."/>
            <person name="Tidwell J."/>
            <person name="Bellgard S.E."/>
            <person name="Bellgard M.I."/>
        </authorList>
    </citation>
    <scope>NUCLEOTIDE SEQUENCE</scope>
    <source>
        <tissue evidence="2">Shoot tissue taken approximately 20 cm above the soil surface</tissue>
    </source>
</reference>
<feature type="compositionally biased region" description="Basic and acidic residues" evidence="1">
    <location>
        <begin position="101"/>
        <end position="115"/>
    </location>
</feature>
<accession>A0A0A9DBZ6</accession>
<feature type="compositionally biased region" description="Basic and acidic residues" evidence="1">
    <location>
        <begin position="1"/>
        <end position="14"/>
    </location>
</feature>
<sequence>MNSETHLSHGEREMNPTGNGDLGDWRRRIRWVRRVLAELEIGGRVELTDGRAAEGAQGPGHRRLREESVWPGLRRWPGLESDGGGALPRPPMRRRTAARADSQRAARKDGGKEEETSAGAAKNWRRGRDWEGDEAAEISAWEAARLGVREYWEPDRAPVGARFFWSKLIFWESILEMR</sequence>
<reference evidence="2" key="1">
    <citation type="submission" date="2014-09" db="EMBL/GenBank/DDBJ databases">
        <authorList>
            <person name="Magalhaes I.L.F."/>
            <person name="Oliveira U."/>
            <person name="Santos F.R."/>
            <person name="Vidigal T.H.D.A."/>
            <person name="Brescovit A.D."/>
            <person name="Santos A.J."/>
        </authorList>
    </citation>
    <scope>NUCLEOTIDE SEQUENCE</scope>
    <source>
        <tissue evidence="2">Shoot tissue taken approximately 20 cm above the soil surface</tissue>
    </source>
</reference>
<organism evidence="2">
    <name type="scientific">Arundo donax</name>
    <name type="common">Giant reed</name>
    <name type="synonym">Donax arundinaceus</name>
    <dbReference type="NCBI Taxonomy" id="35708"/>
    <lineage>
        <taxon>Eukaryota</taxon>
        <taxon>Viridiplantae</taxon>
        <taxon>Streptophyta</taxon>
        <taxon>Embryophyta</taxon>
        <taxon>Tracheophyta</taxon>
        <taxon>Spermatophyta</taxon>
        <taxon>Magnoliopsida</taxon>
        <taxon>Liliopsida</taxon>
        <taxon>Poales</taxon>
        <taxon>Poaceae</taxon>
        <taxon>PACMAD clade</taxon>
        <taxon>Arundinoideae</taxon>
        <taxon>Arundineae</taxon>
        <taxon>Arundo</taxon>
    </lineage>
</organism>
<dbReference type="EMBL" id="GBRH01214740">
    <property type="protein sequence ID" value="JAD83155.1"/>
    <property type="molecule type" value="Transcribed_RNA"/>
</dbReference>
<evidence type="ECO:0000256" key="1">
    <source>
        <dbReference type="SAM" id="MobiDB-lite"/>
    </source>
</evidence>
<proteinExistence type="predicted"/>
<protein>
    <submittedName>
        <fullName evidence="2">Uncharacterized protein</fullName>
    </submittedName>
</protein>
<evidence type="ECO:0000313" key="2">
    <source>
        <dbReference type="EMBL" id="JAD83155.1"/>
    </source>
</evidence>
<dbReference type="AlphaFoldDB" id="A0A0A9DBZ6"/>
<feature type="region of interest" description="Disordered" evidence="1">
    <location>
        <begin position="74"/>
        <end position="128"/>
    </location>
</feature>
<name>A0A0A9DBZ6_ARUDO</name>
<feature type="region of interest" description="Disordered" evidence="1">
    <location>
        <begin position="1"/>
        <end position="23"/>
    </location>
</feature>